<proteinExistence type="predicted"/>
<evidence type="ECO:0000313" key="2">
    <source>
        <dbReference type="EMBL" id="KAG0720609.1"/>
    </source>
</evidence>
<dbReference type="Proteomes" id="UP000770661">
    <property type="component" value="Unassembled WGS sequence"/>
</dbReference>
<evidence type="ECO:0000313" key="3">
    <source>
        <dbReference type="Proteomes" id="UP000770661"/>
    </source>
</evidence>
<gene>
    <name evidence="2" type="ORF">GWK47_048189</name>
</gene>
<keyword evidence="3" id="KW-1185">Reference proteome</keyword>
<sequence length="111" mass="12742">MQDLEPVGHRQRDSSDVLVIVGFLAPLQNTRSCSAFCWHASRKSLTQDVCKNRKSRSRSTKAMRRDAGNQVTVSEEEQAKVCRSEEQQAEKSRPEEEQAEECKKEEDQDEE</sequence>
<dbReference type="EMBL" id="JACEEZ010012590">
    <property type="protein sequence ID" value="KAG0720609.1"/>
    <property type="molecule type" value="Genomic_DNA"/>
</dbReference>
<name>A0A8J4YD15_CHIOP</name>
<accession>A0A8J4YD15</accession>
<feature type="region of interest" description="Disordered" evidence="1">
    <location>
        <begin position="45"/>
        <end position="111"/>
    </location>
</feature>
<organism evidence="2 3">
    <name type="scientific">Chionoecetes opilio</name>
    <name type="common">Atlantic snow crab</name>
    <name type="synonym">Cancer opilio</name>
    <dbReference type="NCBI Taxonomy" id="41210"/>
    <lineage>
        <taxon>Eukaryota</taxon>
        <taxon>Metazoa</taxon>
        <taxon>Ecdysozoa</taxon>
        <taxon>Arthropoda</taxon>
        <taxon>Crustacea</taxon>
        <taxon>Multicrustacea</taxon>
        <taxon>Malacostraca</taxon>
        <taxon>Eumalacostraca</taxon>
        <taxon>Eucarida</taxon>
        <taxon>Decapoda</taxon>
        <taxon>Pleocyemata</taxon>
        <taxon>Brachyura</taxon>
        <taxon>Eubrachyura</taxon>
        <taxon>Majoidea</taxon>
        <taxon>Majidae</taxon>
        <taxon>Chionoecetes</taxon>
    </lineage>
</organism>
<protein>
    <submittedName>
        <fullName evidence="2">Uncharacterized protein</fullName>
    </submittedName>
</protein>
<evidence type="ECO:0000256" key="1">
    <source>
        <dbReference type="SAM" id="MobiDB-lite"/>
    </source>
</evidence>
<comment type="caution">
    <text evidence="2">The sequence shown here is derived from an EMBL/GenBank/DDBJ whole genome shotgun (WGS) entry which is preliminary data.</text>
</comment>
<reference evidence="2" key="1">
    <citation type="submission" date="2020-07" db="EMBL/GenBank/DDBJ databases">
        <title>The High-quality genome of the commercially important snow crab, Chionoecetes opilio.</title>
        <authorList>
            <person name="Jeong J.-H."/>
            <person name="Ryu S."/>
        </authorList>
    </citation>
    <scope>NUCLEOTIDE SEQUENCE</scope>
    <source>
        <strain evidence="2">MADBK_172401_WGS</strain>
        <tissue evidence="2">Digestive gland</tissue>
    </source>
</reference>
<feature type="compositionally biased region" description="Basic and acidic residues" evidence="1">
    <location>
        <begin position="77"/>
        <end position="111"/>
    </location>
</feature>
<feature type="compositionally biased region" description="Basic residues" evidence="1">
    <location>
        <begin position="52"/>
        <end position="62"/>
    </location>
</feature>
<dbReference type="AlphaFoldDB" id="A0A8J4YD15"/>